<feature type="transmembrane region" description="Helical" evidence="6">
    <location>
        <begin position="350"/>
        <end position="370"/>
    </location>
</feature>
<evidence type="ECO:0000313" key="9">
    <source>
        <dbReference type="Proteomes" id="UP001597299"/>
    </source>
</evidence>
<evidence type="ECO:0000256" key="1">
    <source>
        <dbReference type="ARBA" id="ARBA00004651"/>
    </source>
</evidence>
<evidence type="ECO:0000256" key="6">
    <source>
        <dbReference type="RuleBase" id="RU363032"/>
    </source>
</evidence>
<organism evidence="8 9">
    <name type="scientific">Ancylobacter oerskovii</name>
    <dbReference type="NCBI Taxonomy" id="459519"/>
    <lineage>
        <taxon>Bacteria</taxon>
        <taxon>Pseudomonadati</taxon>
        <taxon>Pseudomonadota</taxon>
        <taxon>Alphaproteobacteria</taxon>
        <taxon>Hyphomicrobiales</taxon>
        <taxon>Xanthobacteraceae</taxon>
        <taxon>Ancylobacter</taxon>
    </lineage>
</organism>
<evidence type="ECO:0000256" key="4">
    <source>
        <dbReference type="ARBA" id="ARBA00022989"/>
    </source>
</evidence>
<feature type="transmembrane region" description="Helical" evidence="6">
    <location>
        <begin position="70"/>
        <end position="88"/>
    </location>
</feature>
<feature type="domain" description="ABC transmembrane type-1" evidence="7">
    <location>
        <begin position="201"/>
        <end position="396"/>
    </location>
</feature>
<keyword evidence="4 6" id="KW-1133">Transmembrane helix</keyword>
<name>A0ABW4YTJ2_9HYPH</name>
<comment type="subcellular location">
    <subcellularLocation>
        <location evidence="1 6">Cell membrane</location>
        <topology evidence="1 6">Multi-pass membrane protein</topology>
    </subcellularLocation>
</comment>
<reference evidence="9" key="1">
    <citation type="journal article" date="2019" name="Int. J. Syst. Evol. Microbiol.">
        <title>The Global Catalogue of Microorganisms (GCM) 10K type strain sequencing project: providing services to taxonomists for standard genome sequencing and annotation.</title>
        <authorList>
            <consortium name="The Broad Institute Genomics Platform"/>
            <consortium name="The Broad Institute Genome Sequencing Center for Infectious Disease"/>
            <person name="Wu L."/>
            <person name="Ma J."/>
        </authorList>
    </citation>
    <scope>NUCLEOTIDE SEQUENCE [LARGE SCALE GENOMIC DNA]</scope>
    <source>
        <strain evidence="9">CCM 7435</strain>
    </source>
</reference>
<evidence type="ECO:0000256" key="2">
    <source>
        <dbReference type="ARBA" id="ARBA00022448"/>
    </source>
</evidence>
<feature type="transmembrane region" description="Helical" evidence="6">
    <location>
        <begin position="239"/>
        <end position="266"/>
    </location>
</feature>
<evidence type="ECO:0000259" key="7">
    <source>
        <dbReference type="PROSITE" id="PS50928"/>
    </source>
</evidence>
<accession>A0ABW4YTJ2</accession>
<feature type="transmembrane region" description="Helical" evidence="6">
    <location>
        <begin position="30"/>
        <end position="50"/>
    </location>
</feature>
<dbReference type="InterPro" id="IPR035906">
    <property type="entry name" value="MetI-like_sf"/>
</dbReference>
<evidence type="ECO:0000256" key="3">
    <source>
        <dbReference type="ARBA" id="ARBA00022692"/>
    </source>
</evidence>
<feature type="transmembrane region" description="Helical" evidence="6">
    <location>
        <begin position="159"/>
        <end position="181"/>
    </location>
</feature>
<dbReference type="EMBL" id="JBHUHD010000001">
    <property type="protein sequence ID" value="MFD2139595.1"/>
    <property type="molecule type" value="Genomic_DNA"/>
</dbReference>
<keyword evidence="5 6" id="KW-0472">Membrane</keyword>
<feature type="transmembrane region" description="Helical" evidence="6">
    <location>
        <begin position="377"/>
        <end position="396"/>
    </location>
</feature>
<dbReference type="PANTHER" id="PTHR30177">
    <property type="entry name" value="GLYCINE BETAINE/L-PROLINE TRANSPORT SYSTEM PERMEASE PROTEIN PROW"/>
    <property type="match status" value="1"/>
</dbReference>
<keyword evidence="3 6" id="KW-0812">Transmembrane</keyword>
<dbReference type="CDD" id="cd06261">
    <property type="entry name" value="TM_PBP2"/>
    <property type="match status" value="1"/>
</dbReference>
<dbReference type="RefSeq" id="WP_213352051.1">
    <property type="nucleotide sequence ID" value="NZ_JAHBGB010000019.1"/>
</dbReference>
<evidence type="ECO:0000313" key="8">
    <source>
        <dbReference type="EMBL" id="MFD2139595.1"/>
    </source>
</evidence>
<keyword evidence="9" id="KW-1185">Reference proteome</keyword>
<keyword evidence="2 6" id="KW-0813">Transport</keyword>
<feature type="transmembrane region" description="Helical" evidence="6">
    <location>
        <begin position="201"/>
        <end position="227"/>
    </location>
</feature>
<feature type="transmembrane region" description="Helical" evidence="6">
    <location>
        <begin position="127"/>
        <end position="147"/>
    </location>
</feature>
<dbReference type="Proteomes" id="UP001597299">
    <property type="component" value="Unassembled WGS sequence"/>
</dbReference>
<dbReference type="Gene3D" id="1.10.3720.10">
    <property type="entry name" value="MetI-like"/>
    <property type="match status" value="1"/>
</dbReference>
<proteinExistence type="inferred from homology"/>
<comment type="caution">
    <text evidence="8">The sequence shown here is derived from an EMBL/GenBank/DDBJ whole genome shotgun (WGS) entry which is preliminary data.</text>
</comment>
<gene>
    <name evidence="8" type="ORF">ACFSNC_04215</name>
</gene>
<protein>
    <submittedName>
        <fullName evidence="8">ABC transporter permease</fullName>
    </submittedName>
</protein>
<dbReference type="InterPro" id="IPR000515">
    <property type="entry name" value="MetI-like"/>
</dbReference>
<dbReference type="SUPFAM" id="SSF161098">
    <property type="entry name" value="MetI-like"/>
    <property type="match status" value="1"/>
</dbReference>
<sequence length="409" mass="40679">MSLTDGSAVAETPETAAIQRRTGGAGANPLLMLIVAGMAAALASLGFVSVGPNRIVSGKPLALWSAVEPAFAVGLAMLILMLGLAALLRSGAWRDRLVSVVAALLLLASVATAGHAASLVAEASGPIARTSLGAAFWIIAAGSAFAFADAMGRMAPHPLAQVVVAAAMGGALAALAVSGALSDLSLAREFANRREAYGAEVLRHLALVGGALAGALPIGALLGVVALRRQAWRKPLFAVLNLIQTIPSIAIFGLLIGPLSTLSAWLPGLRSLGVGGIGAAPAIIALTLYGLLPTARGTFAGLAATPPAVIEAARGMGLDERQILWRVSIPLALPILIASLRLVVVQLVGLAVVAALIGAGGLGAFIFQGLGQTATDLILLGALSAIALALAADLALRSLGAALTPGASS</sequence>
<comment type="similarity">
    <text evidence="6">Belongs to the binding-protein-dependent transport system permease family.</text>
</comment>
<evidence type="ECO:0000256" key="5">
    <source>
        <dbReference type="ARBA" id="ARBA00023136"/>
    </source>
</evidence>
<dbReference type="PANTHER" id="PTHR30177:SF30">
    <property type="entry name" value="GLYCINE BETAINE UPTAKE SYSTEM PERMEASE PROTEIN YEHY"/>
    <property type="match status" value="1"/>
</dbReference>
<feature type="transmembrane region" description="Helical" evidence="6">
    <location>
        <begin position="272"/>
        <end position="292"/>
    </location>
</feature>
<feature type="transmembrane region" description="Helical" evidence="6">
    <location>
        <begin position="100"/>
        <end position="121"/>
    </location>
</feature>
<dbReference type="PROSITE" id="PS50928">
    <property type="entry name" value="ABC_TM1"/>
    <property type="match status" value="1"/>
</dbReference>
<dbReference type="Pfam" id="PF00528">
    <property type="entry name" value="BPD_transp_1"/>
    <property type="match status" value="1"/>
</dbReference>
<feature type="transmembrane region" description="Helical" evidence="6">
    <location>
        <begin position="323"/>
        <end position="344"/>
    </location>
</feature>
<dbReference type="InterPro" id="IPR051204">
    <property type="entry name" value="ABC_transp_perm/SBD"/>
</dbReference>